<evidence type="ECO:0000259" key="1">
    <source>
        <dbReference type="Pfam" id="PF12804"/>
    </source>
</evidence>
<protein>
    <submittedName>
        <fullName evidence="2">Nucleotidyltransferase family protein</fullName>
    </submittedName>
</protein>
<sequence length="210" mass="23289">MRPAGALILAAGMSTRMKGFKPLLDFHGRTMIGQVIHNFQKAGAAPIILVLGYRGDDIKDSLAGEPVIFVRNENYASSQMFDSVKIGLRKAAGVCDRVLIAPCDAPLIRPEVIRRVMESEYLMARPSFQGRPGHPVLLSCSLTEQICGYRGERGLRGAMESLGIPMETIQADGPGIYLDADTPEEYLALKNLENQFTNRRKRDIVYSERY</sequence>
<dbReference type="PANTHER" id="PTHR43777">
    <property type="entry name" value="MOLYBDENUM COFACTOR CYTIDYLYLTRANSFERASE"/>
    <property type="match status" value="1"/>
</dbReference>
<dbReference type="EMBL" id="DWWL01000035">
    <property type="protein sequence ID" value="HJC47459.1"/>
    <property type="molecule type" value="Genomic_DNA"/>
</dbReference>
<gene>
    <name evidence="2" type="ORF">IAA04_05350</name>
</gene>
<dbReference type="CDD" id="cd04182">
    <property type="entry name" value="GT_2_like_f"/>
    <property type="match status" value="1"/>
</dbReference>
<dbReference type="InterPro" id="IPR025877">
    <property type="entry name" value="MobA-like_NTP_Trfase"/>
</dbReference>
<feature type="domain" description="MobA-like NTP transferase" evidence="1">
    <location>
        <begin position="6"/>
        <end position="161"/>
    </location>
</feature>
<organism evidence="2 3">
    <name type="scientific">Candidatus Lachnoclostridium pullistercoris</name>
    <dbReference type="NCBI Taxonomy" id="2838632"/>
    <lineage>
        <taxon>Bacteria</taxon>
        <taxon>Bacillati</taxon>
        <taxon>Bacillota</taxon>
        <taxon>Clostridia</taxon>
        <taxon>Lachnospirales</taxon>
        <taxon>Lachnospiraceae</taxon>
    </lineage>
</organism>
<dbReference type="SUPFAM" id="SSF53448">
    <property type="entry name" value="Nucleotide-diphospho-sugar transferases"/>
    <property type="match status" value="1"/>
</dbReference>
<reference evidence="2" key="2">
    <citation type="submission" date="2021-04" db="EMBL/GenBank/DDBJ databases">
        <authorList>
            <person name="Gilroy R."/>
        </authorList>
    </citation>
    <scope>NUCLEOTIDE SEQUENCE</scope>
    <source>
        <strain evidence="2">CHK183-5548</strain>
    </source>
</reference>
<dbReference type="Pfam" id="PF12804">
    <property type="entry name" value="NTP_transf_3"/>
    <property type="match status" value="1"/>
</dbReference>
<name>A0A9D2T6I6_9FIRM</name>
<accession>A0A9D2T6I6</accession>
<evidence type="ECO:0000313" key="3">
    <source>
        <dbReference type="Proteomes" id="UP000823883"/>
    </source>
</evidence>
<reference evidence="2" key="1">
    <citation type="journal article" date="2021" name="PeerJ">
        <title>Extensive microbial diversity within the chicken gut microbiome revealed by metagenomics and culture.</title>
        <authorList>
            <person name="Gilroy R."/>
            <person name="Ravi A."/>
            <person name="Getino M."/>
            <person name="Pursley I."/>
            <person name="Horton D.L."/>
            <person name="Alikhan N.F."/>
            <person name="Baker D."/>
            <person name="Gharbi K."/>
            <person name="Hall N."/>
            <person name="Watson M."/>
            <person name="Adriaenssens E.M."/>
            <person name="Foster-Nyarko E."/>
            <person name="Jarju S."/>
            <person name="Secka A."/>
            <person name="Antonio M."/>
            <person name="Oren A."/>
            <person name="Chaudhuri R.R."/>
            <person name="La Ragione R."/>
            <person name="Hildebrand F."/>
            <person name="Pallen M.J."/>
        </authorList>
    </citation>
    <scope>NUCLEOTIDE SEQUENCE</scope>
    <source>
        <strain evidence="2">CHK183-5548</strain>
    </source>
</reference>
<dbReference type="InterPro" id="IPR029044">
    <property type="entry name" value="Nucleotide-diphossugar_trans"/>
</dbReference>
<dbReference type="Proteomes" id="UP000823883">
    <property type="component" value="Unassembled WGS sequence"/>
</dbReference>
<dbReference type="PANTHER" id="PTHR43777:SF1">
    <property type="entry name" value="MOLYBDENUM COFACTOR CYTIDYLYLTRANSFERASE"/>
    <property type="match status" value="1"/>
</dbReference>
<dbReference type="AlphaFoldDB" id="A0A9D2T6I6"/>
<proteinExistence type="predicted"/>
<evidence type="ECO:0000313" key="2">
    <source>
        <dbReference type="EMBL" id="HJC47459.1"/>
    </source>
</evidence>
<dbReference type="GO" id="GO:0016779">
    <property type="term" value="F:nucleotidyltransferase activity"/>
    <property type="evidence" value="ECO:0007669"/>
    <property type="project" value="UniProtKB-ARBA"/>
</dbReference>
<dbReference type="Gene3D" id="3.90.550.10">
    <property type="entry name" value="Spore Coat Polysaccharide Biosynthesis Protein SpsA, Chain A"/>
    <property type="match status" value="1"/>
</dbReference>
<comment type="caution">
    <text evidence="2">The sequence shown here is derived from an EMBL/GenBank/DDBJ whole genome shotgun (WGS) entry which is preliminary data.</text>
</comment>